<proteinExistence type="predicted"/>
<accession>A0ABR2XWW8</accession>
<evidence type="ECO:0000259" key="1">
    <source>
        <dbReference type="Pfam" id="PF01979"/>
    </source>
</evidence>
<dbReference type="Gene3D" id="3.20.20.140">
    <property type="entry name" value="Metal-dependent hydrolases"/>
    <property type="match status" value="1"/>
</dbReference>
<evidence type="ECO:0000313" key="3">
    <source>
        <dbReference type="Proteomes" id="UP001465668"/>
    </source>
</evidence>
<organism evidence="2 3">
    <name type="scientific">Seiridium cardinale</name>
    <dbReference type="NCBI Taxonomy" id="138064"/>
    <lineage>
        <taxon>Eukaryota</taxon>
        <taxon>Fungi</taxon>
        <taxon>Dikarya</taxon>
        <taxon>Ascomycota</taxon>
        <taxon>Pezizomycotina</taxon>
        <taxon>Sordariomycetes</taxon>
        <taxon>Xylariomycetidae</taxon>
        <taxon>Amphisphaeriales</taxon>
        <taxon>Sporocadaceae</taxon>
        <taxon>Seiridium</taxon>
    </lineage>
</organism>
<protein>
    <submittedName>
        <fullName evidence="2">Amidohydrolase</fullName>
    </submittedName>
</protein>
<dbReference type="InterPro" id="IPR051781">
    <property type="entry name" value="Metallo-dep_Hydrolase"/>
</dbReference>
<evidence type="ECO:0000313" key="2">
    <source>
        <dbReference type="EMBL" id="KAK9778136.1"/>
    </source>
</evidence>
<dbReference type="Proteomes" id="UP001465668">
    <property type="component" value="Unassembled WGS sequence"/>
</dbReference>
<dbReference type="InterPro" id="IPR006680">
    <property type="entry name" value="Amidohydro-rel"/>
</dbReference>
<dbReference type="SUPFAM" id="SSF51556">
    <property type="entry name" value="Metallo-dependent hydrolases"/>
    <property type="match status" value="1"/>
</dbReference>
<dbReference type="EMBL" id="JARVKM010000017">
    <property type="protein sequence ID" value="KAK9778136.1"/>
    <property type="molecule type" value="Genomic_DNA"/>
</dbReference>
<feature type="domain" description="Amidohydrolase-related" evidence="1">
    <location>
        <begin position="53"/>
        <end position="212"/>
    </location>
</feature>
<dbReference type="PANTHER" id="PTHR43135">
    <property type="entry name" value="ALPHA-D-RIBOSE 1-METHYLPHOSPHONATE 5-TRIPHOSPHATE DIPHOSPHATASE"/>
    <property type="match status" value="1"/>
</dbReference>
<dbReference type="InterPro" id="IPR032466">
    <property type="entry name" value="Metal_Hydrolase"/>
</dbReference>
<reference evidence="2 3" key="1">
    <citation type="submission" date="2024-02" db="EMBL/GenBank/DDBJ databases">
        <title>First draft genome assembly of two strains of Seiridium cardinale.</title>
        <authorList>
            <person name="Emiliani G."/>
            <person name="Scali E."/>
        </authorList>
    </citation>
    <scope>NUCLEOTIDE SEQUENCE [LARGE SCALE GENOMIC DNA]</scope>
    <source>
        <strain evidence="2 3">BM-138-000479</strain>
    </source>
</reference>
<sequence length="240" mass="26055">MRLHHHYHERFDPGDGKSILDAILVIDGRLIAWWEYISVRGLSGLGCEIPGAVEDGTVVGPIIYSSGGGLSQTGGHGDIHDLPARMVLGNIGVTSITPDHFGTGALMAVDGKEECRRAVRLDISPRGTVHQGGGLWRCRVSQCWHFCPQFSSEEQERVFEEAARQTLAIAAHVHAKPGIMAVIRAGVVTVEHGSFGDREAMDLIRKKGVVCSHFNNHRLLNIDWRERAGAASPGEDQVGS</sequence>
<gene>
    <name evidence="2" type="ORF">SCAR479_05106</name>
</gene>
<dbReference type="Pfam" id="PF01979">
    <property type="entry name" value="Amidohydro_1"/>
    <property type="match status" value="1"/>
</dbReference>
<name>A0ABR2XWW8_9PEZI</name>
<dbReference type="PANTHER" id="PTHR43135:SF3">
    <property type="entry name" value="ALPHA-D-RIBOSE 1-METHYLPHOSPHONATE 5-TRIPHOSPHATE DIPHOSPHATASE"/>
    <property type="match status" value="1"/>
</dbReference>
<comment type="caution">
    <text evidence="2">The sequence shown here is derived from an EMBL/GenBank/DDBJ whole genome shotgun (WGS) entry which is preliminary data.</text>
</comment>
<keyword evidence="3" id="KW-1185">Reference proteome</keyword>